<keyword evidence="2" id="KW-0238">DNA-binding</keyword>
<dbReference type="EMBL" id="FNYD01000004">
    <property type="protein sequence ID" value="SEJ41912.1"/>
    <property type="molecule type" value="Genomic_DNA"/>
</dbReference>
<organism evidence="6 7">
    <name type="scientific">Cribrihabitans marinus</name>
    <dbReference type="NCBI Taxonomy" id="1227549"/>
    <lineage>
        <taxon>Bacteria</taxon>
        <taxon>Pseudomonadati</taxon>
        <taxon>Pseudomonadota</taxon>
        <taxon>Alphaproteobacteria</taxon>
        <taxon>Rhodobacterales</taxon>
        <taxon>Paracoccaceae</taxon>
        <taxon>Cribrihabitans</taxon>
    </lineage>
</organism>
<dbReference type="Pfam" id="PF01380">
    <property type="entry name" value="SIS"/>
    <property type="match status" value="1"/>
</dbReference>
<dbReference type="Proteomes" id="UP000199379">
    <property type="component" value="Unassembled WGS sequence"/>
</dbReference>
<name>A0A1H6YX11_9RHOB</name>
<accession>A0A1H6YX11</accession>
<dbReference type="Gene3D" id="1.10.10.10">
    <property type="entry name" value="Winged helix-like DNA-binding domain superfamily/Winged helix DNA-binding domain"/>
    <property type="match status" value="1"/>
</dbReference>
<dbReference type="PROSITE" id="PS51464">
    <property type="entry name" value="SIS"/>
    <property type="match status" value="1"/>
</dbReference>
<dbReference type="OrthoDB" id="9814676at2"/>
<feature type="domain" description="SIS" evidence="5">
    <location>
        <begin position="128"/>
        <end position="277"/>
    </location>
</feature>
<dbReference type="GO" id="GO:0097367">
    <property type="term" value="F:carbohydrate derivative binding"/>
    <property type="evidence" value="ECO:0007669"/>
    <property type="project" value="InterPro"/>
</dbReference>
<dbReference type="InterPro" id="IPR000281">
    <property type="entry name" value="HTH_RpiR"/>
</dbReference>
<evidence type="ECO:0000259" key="4">
    <source>
        <dbReference type="PROSITE" id="PS51071"/>
    </source>
</evidence>
<dbReference type="PANTHER" id="PTHR30514:SF18">
    <property type="entry name" value="RPIR-FAMILY TRANSCRIPTIONAL REGULATOR"/>
    <property type="match status" value="1"/>
</dbReference>
<evidence type="ECO:0000313" key="6">
    <source>
        <dbReference type="EMBL" id="SEJ41912.1"/>
    </source>
</evidence>
<dbReference type="InterPro" id="IPR047640">
    <property type="entry name" value="RpiR-like"/>
</dbReference>
<keyword evidence="1" id="KW-0805">Transcription regulation</keyword>
<dbReference type="InterPro" id="IPR035472">
    <property type="entry name" value="RpiR-like_SIS"/>
</dbReference>
<protein>
    <submittedName>
        <fullName evidence="6">Transcriptional regulator, RpiR family</fullName>
    </submittedName>
</protein>
<evidence type="ECO:0000256" key="2">
    <source>
        <dbReference type="ARBA" id="ARBA00023125"/>
    </source>
</evidence>
<dbReference type="SUPFAM" id="SSF46689">
    <property type="entry name" value="Homeodomain-like"/>
    <property type="match status" value="1"/>
</dbReference>
<dbReference type="RefSeq" id="WP_092365458.1">
    <property type="nucleotide sequence ID" value="NZ_BMGV01000004.1"/>
</dbReference>
<dbReference type="InterPro" id="IPR036388">
    <property type="entry name" value="WH-like_DNA-bd_sf"/>
</dbReference>
<evidence type="ECO:0000313" key="7">
    <source>
        <dbReference type="Proteomes" id="UP000199379"/>
    </source>
</evidence>
<proteinExistence type="predicted"/>
<dbReference type="Gene3D" id="3.40.50.10490">
    <property type="entry name" value="Glucose-6-phosphate isomerase like protein, domain 1"/>
    <property type="match status" value="1"/>
</dbReference>
<dbReference type="PROSITE" id="PS51071">
    <property type="entry name" value="HTH_RPIR"/>
    <property type="match status" value="1"/>
</dbReference>
<keyword evidence="3" id="KW-0804">Transcription</keyword>
<evidence type="ECO:0000259" key="5">
    <source>
        <dbReference type="PROSITE" id="PS51464"/>
    </source>
</evidence>
<dbReference type="PANTHER" id="PTHR30514">
    <property type="entry name" value="GLUCOKINASE"/>
    <property type="match status" value="1"/>
</dbReference>
<dbReference type="SUPFAM" id="SSF53697">
    <property type="entry name" value="SIS domain"/>
    <property type="match status" value="1"/>
</dbReference>
<dbReference type="AlphaFoldDB" id="A0A1H6YX11"/>
<dbReference type="GO" id="GO:1901135">
    <property type="term" value="P:carbohydrate derivative metabolic process"/>
    <property type="evidence" value="ECO:0007669"/>
    <property type="project" value="InterPro"/>
</dbReference>
<dbReference type="STRING" id="1227549.SAMN05444007_104402"/>
<gene>
    <name evidence="6" type="ORF">SAMN05444007_104402</name>
</gene>
<dbReference type="CDD" id="cd05013">
    <property type="entry name" value="SIS_RpiR"/>
    <property type="match status" value="1"/>
</dbReference>
<evidence type="ECO:0000256" key="3">
    <source>
        <dbReference type="ARBA" id="ARBA00023163"/>
    </source>
</evidence>
<evidence type="ECO:0000256" key="1">
    <source>
        <dbReference type="ARBA" id="ARBA00023015"/>
    </source>
</evidence>
<keyword evidence="7" id="KW-1185">Reference proteome</keyword>
<dbReference type="Pfam" id="PF01418">
    <property type="entry name" value="HTH_6"/>
    <property type="match status" value="1"/>
</dbReference>
<reference evidence="6 7" key="1">
    <citation type="submission" date="2016-10" db="EMBL/GenBank/DDBJ databases">
        <authorList>
            <person name="de Groot N.N."/>
        </authorList>
    </citation>
    <scope>NUCLEOTIDE SEQUENCE [LARGE SCALE GENOMIC DNA]</scope>
    <source>
        <strain evidence="6 7">DSM 29340</strain>
    </source>
</reference>
<feature type="domain" description="HTH rpiR-type" evidence="4">
    <location>
        <begin position="3"/>
        <end position="79"/>
    </location>
</feature>
<dbReference type="InterPro" id="IPR009057">
    <property type="entry name" value="Homeodomain-like_sf"/>
</dbReference>
<dbReference type="InterPro" id="IPR046348">
    <property type="entry name" value="SIS_dom_sf"/>
</dbReference>
<dbReference type="InterPro" id="IPR001347">
    <property type="entry name" value="SIS_dom"/>
</dbReference>
<sequence>MQPTFEQRLAENYETLSGTLRQAADYLSANPVNVASRSLRTVSRESGVSPAAFSRLARALDYAGFEDLREELRAKIDRRVNDFAGRAQRLQRDHGSDQAGFLDAHLEACQSNLGRLAHDIDRDMLSEVVDSLINARHVVLLGALGSTGIVEYLSYMASFCADNWSMLSRMGSSLGGGLTGLDKRDVVIVVTKPPFATRAIRAAQIARQQGTYVVLITDTHSCPALRHASAWFVVPTTSPHFYSSYVATLFLVETLIGMFVSRAGDGAKDRIAEVDKKNRLLAETWDG</sequence>
<dbReference type="GO" id="GO:0003677">
    <property type="term" value="F:DNA binding"/>
    <property type="evidence" value="ECO:0007669"/>
    <property type="project" value="UniProtKB-KW"/>
</dbReference>
<dbReference type="GO" id="GO:0003700">
    <property type="term" value="F:DNA-binding transcription factor activity"/>
    <property type="evidence" value="ECO:0007669"/>
    <property type="project" value="InterPro"/>
</dbReference>